<organism evidence="1 2">
    <name type="scientific">Pluteus cervinus</name>
    <dbReference type="NCBI Taxonomy" id="181527"/>
    <lineage>
        <taxon>Eukaryota</taxon>
        <taxon>Fungi</taxon>
        <taxon>Dikarya</taxon>
        <taxon>Basidiomycota</taxon>
        <taxon>Agaricomycotina</taxon>
        <taxon>Agaricomycetes</taxon>
        <taxon>Agaricomycetidae</taxon>
        <taxon>Agaricales</taxon>
        <taxon>Pluteineae</taxon>
        <taxon>Pluteaceae</taxon>
        <taxon>Pluteus</taxon>
    </lineage>
</organism>
<dbReference type="Proteomes" id="UP000308600">
    <property type="component" value="Unassembled WGS sequence"/>
</dbReference>
<name>A0ACD3ATK1_9AGAR</name>
<dbReference type="EMBL" id="ML208347">
    <property type="protein sequence ID" value="TFK68641.1"/>
    <property type="molecule type" value="Genomic_DNA"/>
</dbReference>
<protein>
    <submittedName>
        <fullName evidence="1">Uncharacterized protein</fullName>
    </submittedName>
</protein>
<keyword evidence="2" id="KW-1185">Reference proteome</keyword>
<evidence type="ECO:0000313" key="2">
    <source>
        <dbReference type="Proteomes" id="UP000308600"/>
    </source>
</evidence>
<proteinExistence type="predicted"/>
<sequence>MLTGDRDELRRKIDGEIAALSECMRVLKVSRNALAPVNFLPPEITSRIFLLVRDFVLGDAPEQYAPQKPVGWLPITQVSQQWRQVAIGYATLWSELPWRNEKLSQLFLSRARGCPLTLSMDLTKSYLPLFRSALQSLPQIRSLQINGQLRDWGDLVPSLCLPSPELEELEIGFLAVAGTSSISWPHDLLGGNAPKLRRLTLHWLPFVRYLPIFHGLTVLFLDKTVRQTPLGILLDALGRMPNLTSLTIKERNQLELSGNDIQLASLSRPVSMPNLQDVTIHCQTFERPLLLFSSLQFAQSPTLELQCPSNVSTANPNPFPRLLQVLRSTYPSGMTPFSRMRIGATHRQFNLIAWDIPTHVTFTVKMTSLSENMRNLLPDWINACEDLPLAQLESLELYGCPHNRYDVFTQFDDLEKLKHITVEREEGYGLIEFLQQNFEDHYDDMKASITSDEEEDEELLASIPEDTCDDGEAWYNIVLPALEVITLRDLAYNDQTHPYWVQSLKARQRHGHGLKKIVVEECSGMTAERVRDLQSVAEVEWDGSEILL</sequence>
<accession>A0ACD3ATK1</accession>
<reference evidence="1 2" key="1">
    <citation type="journal article" date="2019" name="Nat. Ecol. Evol.">
        <title>Megaphylogeny resolves global patterns of mushroom evolution.</title>
        <authorList>
            <person name="Varga T."/>
            <person name="Krizsan K."/>
            <person name="Foldi C."/>
            <person name="Dima B."/>
            <person name="Sanchez-Garcia M."/>
            <person name="Sanchez-Ramirez S."/>
            <person name="Szollosi G.J."/>
            <person name="Szarkandi J.G."/>
            <person name="Papp V."/>
            <person name="Albert L."/>
            <person name="Andreopoulos W."/>
            <person name="Angelini C."/>
            <person name="Antonin V."/>
            <person name="Barry K.W."/>
            <person name="Bougher N.L."/>
            <person name="Buchanan P."/>
            <person name="Buyck B."/>
            <person name="Bense V."/>
            <person name="Catcheside P."/>
            <person name="Chovatia M."/>
            <person name="Cooper J."/>
            <person name="Damon W."/>
            <person name="Desjardin D."/>
            <person name="Finy P."/>
            <person name="Geml J."/>
            <person name="Haridas S."/>
            <person name="Hughes K."/>
            <person name="Justo A."/>
            <person name="Karasinski D."/>
            <person name="Kautmanova I."/>
            <person name="Kiss B."/>
            <person name="Kocsube S."/>
            <person name="Kotiranta H."/>
            <person name="LaButti K.M."/>
            <person name="Lechner B.E."/>
            <person name="Liimatainen K."/>
            <person name="Lipzen A."/>
            <person name="Lukacs Z."/>
            <person name="Mihaltcheva S."/>
            <person name="Morgado L.N."/>
            <person name="Niskanen T."/>
            <person name="Noordeloos M.E."/>
            <person name="Ohm R.A."/>
            <person name="Ortiz-Santana B."/>
            <person name="Ovrebo C."/>
            <person name="Racz N."/>
            <person name="Riley R."/>
            <person name="Savchenko A."/>
            <person name="Shiryaev A."/>
            <person name="Soop K."/>
            <person name="Spirin V."/>
            <person name="Szebenyi C."/>
            <person name="Tomsovsky M."/>
            <person name="Tulloss R.E."/>
            <person name="Uehling J."/>
            <person name="Grigoriev I.V."/>
            <person name="Vagvolgyi C."/>
            <person name="Papp T."/>
            <person name="Martin F.M."/>
            <person name="Miettinen O."/>
            <person name="Hibbett D.S."/>
            <person name="Nagy L.G."/>
        </authorList>
    </citation>
    <scope>NUCLEOTIDE SEQUENCE [LARGE SCALE GENOMIC DNA]</scope>
    <source>
        <strain evidence="1 2">NL-1719</strain>
    </source>
</reference>
<gene>
    <name evidence="1" type="ORF">BDN72DRAFT_841533</name>
</gene>
<evidence type="ECO:0000313" key="1">
    <source>
        <dbReference type="EMBL" id="TFK68641.1"/>
    </source>
</evidence>